<dbReference type="InterPro" id="IPR003369">
    <property type="entry name" value="TatA/B/E"/>
</dbReference>
<evidence type="ECO:0000256" key="4">
    <source>
        <dbReference type="ARBA" id="ARBA00022927"/>
    </source>
</evidence>
<dbReference type="HOGENOM" id="CLU_086034_2_0_11"/>
<organism evidence="9 10">
    <name type="scientific">Acidothermus cellulolyticus (strain ATCC 43068 / DSM 8971 / 11B)</name>
    <dbReference type="NCBI Taxonomy" id="351607"/>
    <lineage>
        <taxon>Bacteria</taxon>
        <taxon>Bacillati</taxon>
        <taxon>Actinomycetota</taxon>
        <taxon>Actinomycetes</taxon>
        <taxon>Acidothermales</taxon>
        <taxon>Acidothermaceae</taxon>
        <taxon>Acidothermus</taxon>
    </lineage>
</organism>
<evidence type="ECO:0000256" key="8">
    <source>
        <dbReference type="SAM" id="MobiDB-lite"/>
    </source>
</evidence>
<keyword evidence="2" id="KW-0813">Transport</keyword>
<proteinExistence type="predicted"/>
<evidence type="ECO:0000256" key="6">
    <source>
        <dbReference type="ARBA" id="ARBA00023010"/>
    </source>
</evidence>
<evidence type="ECO:0000256" key="2">
    <source>
        <dbReference type="ARBA" id="ARBA00022448"/>
    </source>
</evidence>
<feature type="region of interest" description="Disordered" evidence="8">
    <location>
        <begin position="85"/>
        <end position="119"/>
    </location>
</feature>
<reference evidence="9 10" key="1">
    <citation type="journal article" date="2009" name="Genome Res.">
        <title>Complete genome of the cellulolytic thermophile Acidothermus cellulolyticus 11B provides insights into its ecophysiological and evolutionary adaptations.</title>
        <authorList>
            <person name="Barabote R.D."/>
            <person name="Xie G."/>
            <person name="Leu D.H."/>
            <person name="Normand P."/>
            <person name="Necsulea A."/>
            <person name="Daubin V."/>
            <person name="Medigue C."/>
            <person name="Adney W.S."/>
            <person name="Xu X.C."/>
            <person name="Lapidus A."/>
            <person name="Parales R.E."/>
            <person name="Detter C."/>
            <person name="Pujic P."/>
            <person name="Bruce D."/>
            <person name="Lavire C."/>
            <person name="Challacombe J.F."/>
            <person name="Brettin T.S."/>
            <person name="Berry A.M."/>
        </authorList>
    </citation>
    <scope>NUCLEOTIDE SEQUENCE [LARGE SCALE GENOMIC DNA]</scope>
    <source>
        <strain evidence="10">ATCC 43068 / DSM 8971 / 11B</strain>
    </source>
</reference>
<evidence type="ECO:0000256" key="7">
    <source>
        <dbReference type="ARBA" id="ARBA00023136"/>
    </source>
</evidence>
<keyword evidence="7" id="KW-0472">Membrane</keyword>
<keyword evidence="10" id="KW-1185">Reference proteome</keyword>
<feature type="compositionally biased region" description="Pro residues" evidence="8">
    <location>
        <begin position="110"/>
        <end position="119"/>
    </location>
</feature>
<gene>
    <name evidence="9" type="ordered locus">Acel_0601</name>
</gene>
<evidence type="ECO:0000256" key="1">
    <source>
        <dbReference type="ARBA" id="ARBA00004167"/>
    </source>
</evidence>
<dbReference type="Pfam" id="PF02416">
    <property type="entry name" value="TatA_B_E"/>
    <property type="match status" value="1"/>
</dbReference>
<dbReference type="KEGG" id="ace:Acel_0601"/>
<dbReference type="AlphaFoldDB" id="A0LSG4"/>
<dbReference type="RefSeq" id="WP_011719437.1">
    <property type="nucleotide sequence ID" value="NC_008578.1"/>
</dbReference>
<dbReference type="GO" id="GO:0015031">
    <property type="term" value="P:protein transport"/>
    <property type="evidence" value="ECO:0007669"/>
    <property type="project" value="UniProtKB-KW"/>
</dbReference>
<dbReference type="OrthoDB" id="3267321at2"/>
<accession>A0LSG4</accession>
<dbReference type="Proteomes" id="UP000008221">
    <property type="component" value="Chromosome"/>
</dbReference>
<protein>
    <submittedName>
        <fullName evidence="9">Sec-independent translocation protein mttA/Hcf106</fullName>
    </submittedName>
</protein>
<dbReference type="InParanoid" id="A0LSG4"/>
<keyword evidence="5" id="KW-1133">Transmembrane helix</keyword>
<dbReference type="GO" id="GO:0016020">
    <property type="term" value="C:membrane"/>
    <property type="evidence" value="ECO:0007669"/>
    <property type="project" value="UniProtKB-ARBA"/>
</dbReference>
<comment type="subcellular location">
    <subcellularLocation>
        <location evidence="1">Membrane</location>
        <topology evidence="1">Single-pass membrane protein</topology>
    </subcellularLocation>
</comment>
<dbReference type="PRINTS" id="PR01506">
    <property type="entry name" value="TATBPROTEIN"/>
</dbReference>
<evidence type="ECO:0000256" key="5">
    <source>
        <dbReference type="ARBA" id="ARBA00022989"/>
    </source>
</evidence>
<evidence type="ECO:0000313" key="9">
    <source>
        <dbReference type="EMBL" id="ABK52374.1"/>
    </source>
</evidence>
<keyword evidence="3" id="KW-0812">Transmembrane</keyword>
<evidence type="ECO:0000256" key="3">
    <source>
        <dbReference type="ARBA" id="ARBA00022692"/>
    </source>
</evidence>
<dbReference type="Gene3D" id="1.20.5.3310">
    <property type="match status" value="1"/>
</dbReference>
<dbReference type="STRING" id="351607.Acel_0601"/>
<dbReference type="EMBL" id="CP000481">
    <property type="protein sequence ID" value="ABK52374.1"/>
    <property type="molecule type" value="Genomic_DNA"/>
</dbReference>
<dbReference type="NCBIfam" id="NF002377">
    <property type="entry name" value="PRK01371.1-4"/>
    <property type="match status" value="1"/>
</dbReference>
<dbReference type="eggNOG" id="COG1826">
    <property type="taxonomic scope" value="Bacteria"/>
</dbReference>
<evidence type="ECO:0000313" key="10">
    <source>
        <dbReference type="Proteomes" id="UP000008221"/>
    </source>
</evidence>
<keyword evidence="6" id="KW-0811">Translocation</keyword>
<name>A0LSG4_ACIC1</name>
<keyword evidence="4" id="KW-0653">Protein transport</keyword>
<sequence>MPFDLSTAKLLVLGLLALVIFGPERLPHIARDAARMLRQLRGLVGQARNELQAELGDVRHIVNDLGLSDLDPRYLIRRHLLDDQDSRAPVRGGPLPPPSHQGGVAMRSDGPPPFDPEAT</sequence>